<feature type="domain" description="Lipoyl-binding" evidence="8">
    <location>
        <begin position="599"/>
        <end position="675"/>
    </location>
</feature>
<dbReference type="FunFam" id="2.40.50.100:FF:000003">
    <property type="entry name" value="Acetyl-CoA carboxylase biotin carboxyl carrier protein"/>
    <property type="match status" value="1"/>
</dbReference>
<dbReference type="Pfam" id="PF02786">
    <property type="entry name" value="CPSase_L_D2"/>
    <property type="match status" value="1"/>
</dbReference>
<evidence type="ECO:0000256" key="3">
    <source>
        <dbReference type="ARBA" id="ARBA00022598"/>
    </source>
</evidence>
<accession>A0A9P2TCK0</accession>
<evidence type="ECO:0000256" key="7">
    <source>
        <dbReference type="PROSITE-ProRule" id="PRU00409"/>
    </source>
</evidence>
<dbReference type="InterPro" id="IPR011053">
    <property type="entry name" value="Single_hybrid_motif"/>
</dbReference>
<feature type="domain" description="ATP-grasp" evidence="9">
    <location>
        <begin position="124"/>
        <end position="332"/>
    </location>
</feature>
<sequence length="696" mass="73359">MTTPFPAPLRTAPAVLVANRGEIAVRIIRTLRQLALPAIAVYTDQDADAPHVRAADSALRIPDYLDGDAIIAAAHASGAALIHPGYGFLAENAGFARACTAAGLVFVGPTPDSIAAMGDKIRAKQTVAAAGVPVLPGFAEDPGHPLSATDLTAAAAQIGYPLLLKPSAGGGGKGMRLVHSPDELADAAAAARREARAAFGDATLLAERYVARPRHIEVQILADTHGTIVHLGERECSLQRRHQKIVEEAPSPLLTPEQRNAMGQAAVAAARACGYVGAGTVEFIVPGDDTDRFFFLEMNTRLQVEHPVTEAVTAIRGTRGIDLVEAQLRIALGEALPFTQDDITWQGHAIECRIYAEDPARNFLPTGGRILHVAEPHGPGIRVDSGISEGTTVTSAYDPLLAKLVVWDHDRASALRRADAALARTTLLGCGTNTAFLRALLAHPDVVAGQLSTGLVEHLHPELAPALQAGPDVLAAAALDRHLDLVATSDPANRFTIPDGWRLGEPAWTVWRLHSPGSDPVTVRVRADHDHPHRFHVRVADADPHEATAVRSPDGRSLHVTYAGQARHYTRATDGHDLWLGHAGAAWCFRDAPRTAPLRRTSGHADGAVRSPMPGTVLDVPVAVGDTVRAGQTLAVVEAMKMEHPVAAPVDGTVTELHARPGQSVPLDALLAVVTPAAAPAATHVPSTTAATEEPR</sequence>
<dbReference type="Pfam" id="PF02785">
    <property type="entry name" value="Biotin_carb_C"/>
    <property type="match status" value="1"/>
</dbReference>
<dbReference type="Pfam" id="PF21139">
    <property type="entry name" value="BT_MCC_alpha"/>
    <property type="match status" value="1"/>
</dbReference>
<dbReference type="InterPro" id="IPR011054">
    <property type="entry name" value="Rudment_hybrid_motif"/>
</dbReference>
<dbReference type="SUPFAM" id="SSF52440">
    <property type="entry name" value="PreATP-grasp domain"/>
    <property type="match status" value="1"/>
</dbReference>
<dbReference type="AlphaFoldDB" id="A0A9P2TCK0"/>
<dbReference type="PROSITE" id="PS00866">
    <property type="entry name" value="CPSASE_1"/>
    <property type="match status" value="1"/>
</dbReference>
<gene>
    <name evidence="11" type="ORF">TM51_05127</name>
</gene>
<name>A0A9P2TCK0_THEFU</name>
<evidence type="ECO:0000256" key="5">
    <source>
        <dbReference type="ARBA" id="ARBA00022840"/>
    </source>
</evidence>
<dbReference type="Gene3D" id="3.30.700.40">
    <property type="match status" value="1"/>
</dbReference>
<evidence type="ECO:0000256" key="4">
    <source>
        <dbReference type="ARBA" id="ARBA00022741"/>
    </source>
</evidence>
<keyword evidence="6" id="KW-0092">Biotin</keyword>
<evidence type="ECO:0000256" key="6">
    <source>
        <dbReference type="ARBA" id="ARBA00023267"/>
    </source>
</evidence>
<dbReference type="InterPro" id="IPR000089">
    <property type="entry name" value="Biotin_lipoyl"/>
</dbReference>
<dbReference type="Pfam" id="PF00289">
    <property type="entry name" value="Biotin_carb_N"/>
    <property type="match status" value="1"/>
</dbReference>
<dbReference type="PANTHER" id="PTHR18866:SF33">
    <property type="entry name" value="METHYLCROTONOYL-COA CARBOXYLASE SUBUNIT ALPHA, MITOCHONDRIAL-RELATED"/>
    <property type="match status" value="1"/>
</dbReference>
<evidence type="ECO:0000259" key="8">
    <source>
        <dbReference type="PROSITE" id="PS50968"/>
    </source>
</evidence>
<dbReference type="PROSITE" id="PS00188">
    <property type="entry name" value="BIOTIN"/>
    <property type="match status" value="1"/>
</dbReference>
<keyword evidence="4 7" id="KW-0547">Nucleotide-binding</keyword>
<dbReference type="EMBL" id="AOSG01000023">
    <property type="protein sequence ID" value="EOR71954.1"/>
    <property type="molecule type" value="Genomic_DNA"/>
</dbReference>
<dbReference type="PROSITE" id="PS50968">
    <property type="entry name" value="BIOTINYL_LIPOYL"/>
    <property type="match status" value="1"/>
</dbReference>
<feature type="domain" description="Biotin carboxylation" evidence="10">
    <location>
        <begin position="11"/>
        <end position="461"/>
    </location>
</feature>
<evidence type="ECO:0000313" key="11">
    <source>
        <dbReference type="EMBL" id="EOR71954.1"/>
    </source>
</evidence>
<dbReference type="Gene3D" id="3.30.470.20">
    <property type="entry name" value="ATP-grasp fold, B domain"/>
    <property type="match status" value="1"/>
</dbReference>
<comment type="cofactor">
    <cofactor evidence="1">
        <name>biotin</name>
        <dbReference type="ChEBI" id="CHEBI:57586"/>
    </cofactor>
</comment>
<dbReference type="InterPro" id="IPR001882">
    <property type="entry name" value="Biotin_BS"/>
</dbReference>
<dbReference type="RefSeq" id="WP_016188424.1">
    <property type="nucleotide sequence ID" value="NZ_AOSG01000023.1"/>
</dbReference>
<protein>
    <recommendedName>
        <fullName evidence="2">biotin carboxylase</fullName>
        <ecNumber evidence="2">6.3.4.14</ecNumber>
    </recommendedName>
</protein>
<dbReference type="InterPro" id="IPR011764">
    <property type="entry name" value="Biotin_carboxylation_dom"/>
</dbReference>
<keyword evidence="3" id="KW-0436">Ligase</keyword>
<dbReference type="GO" id="GO:0046872">
    <property type="term" value="F:metal ion binding"/>
    <property type="evidence" value="ECO:0007669"/>
    <property type="project" value="InterPro"/>
</dbReference>
<evidence type="ECO:0000259" key="10">
    <source>
        <dbReference type="PROSITE" id="PS50979"/>
    </source>
</evidence>
<organism evidence="11 12">
    <name type="scientific">Thermobifida fusca TM51</name>
    <dbReference type="NCBI Taxonomy" id="1169414"/>
    <lineage>
        <taxon>Bacteria</taxon>
        <taxon>Bacillati</taxon>
        <taxon>Actinomycetota</taxon>
        <taxon>Actinomycetes</taxon>
        <taxon>Streptosporangiales</taxon>
        <taxon>Nocardiopsidaceae</taxon>
        <taxon>Thermobifida</taxon>
    </lineage>
</organism>
<reference evidence="11 12" key="1">
    <citation type="journal article" date="2013" name="Genome Announc.">
        <title>Draft Genome Sequence of the Lignocellulose Decomposer Thermobifida fusca Strain TM51.</title>
        <authorList>
            <person name="Toth A."/>
            <person name="Barna T."/>
            <person name="Nagy I."/>
            <person name="Horvath B."/>
            <person name="Nagy I."/>
            <person name="Tancsics A."/>
            <person name="Kriszt B."/>
            <person name="Baka E."/>
            <person name="Fekete C."/>
            <person name="Kukolya J."/>
        </authorList>
    </citation>
    <scope>NUCLEOTIDE SEQUENCE [LARGE SCALE GENOMIC DNA]</scope>
    <source>
        <strain evidence="11 12">TM51</strain>
    </source>
</reference>
<comment type="caution">
    <text evidence="11">The sequence shown here is derived from an EMBL/GenBank/DDBJ whole genome shotgun (WGS) entry which is preliminary data.</text>
</comment>
<dbReference type="InterPro" id="IPR011761">
    <property type="entry name" value="ATP-grasp"/>
</dbReference>
<dbReference type="PANTHER" id="PTHR18866">
    <property type="entry name" value="CARBOXYLASE:PYRUVATE/ACETYL-COA/PROPIONYL-COA CARBOXYLASE"/>
    <property type="match status" value="1"/>
</dbReference>
<dbReference type="InterPro" id="IPR005482">
    <property type="entry name" value="Biotin_COase_C"/>
</dbReference>
<dbReference type="Pfam" id="PF00364">
    <property type="entry name" value="Biotin_lipoyl"/>
    <property type="match status" value="1"/>
</dbReference>
<dbReference type="InterPro" id="IPR050856">
    <property type="entry name" value="Biotin_carboxylase_complex"/>
</dbReference>
<proteinExistence type="predicted"/>
<dbReference type="InterPro" id="IPR016185">
    <property type="entry name" value="PreATP-grasp_dom_sf"/>
</dbReference>
<dbReference type="EC" id="6.3.4.14" evidence="2"/>
<keyword evidence="5 7" id="KW-0067">ATP-binding</keyword>
<dbReference type="InterPro" id="IPR005479">
    <property type="entry name" value="CPAse_ATP-bd"/>
</dbReference>
<evidence type="ECO:0000256" key="2">
    <source>
        <dbReference type="ARBA" id="ARBA00013263"/>
    </source>
</evidence>
<evidence type="ECO:0000313" key="12">
    <source>
        <dbReference type="Proteomes" id="UP000014184"/>
    </source>
</evidence>
<dbReference type="PROSITE" id="PS50979">
    <property type="entry name" value="BC"/>
    <property type="match status" value="1"/>
</dbReference>
<dbReference type="InterPro" id="IPR048429">
    <property type="entry name" value="MCC_alpha_BT"/>
</dbReference>
<dbReference type="PROSITE" id="PS00867">
    <property type="entry name" value="CPSASE_2"/>
    <property type="match status" value="1"/>
</dbReference>
<dbReference type="InterPro" id="IPR005481">
    <property type="entry name" value="BC-like_N"/>
</dbReference>
<dbReference type="SUPFAM" id="SSF56059">
    <property type="entry name" value="Glutathione synthetase ATP-binding domain-like"/>
    <property type="match status" value="1"/>
</dbReference>
<dbReference type="GO" id="GO:0004075">
    <property type="term" value="F:biotin carboxylase activity"/>
    <property type="evidence" value="ECO:0007669"/>
    <property type="project" value="UniProtKB-EC"/>
</dbReference>
<dbReference type="Proteomes" id="UP000014184">
    <property type="component" value="Unassembled WGS sequence"/>
</dbReference>
<keyword evidence="12" id="KW-1185">Reference proteome</keyword>
<evidence type="ECO:0000256" key="1">
    <source>
        <dbReference type="ARBA" id="ARBA00001953"/>
    </source>
</evidence>
<dbReference type="Gene3D" id="2.40.50.100">
    <property type="match status" value="1"/>
</dbReference>
<dbReference type="SUPFAM" id="SSF51230">
    <property type="entry name" value="Single hybrid motif"/>
    <property type="match status" value="1"/>
</dbReference>
<dbReference type="SMART" id="SM00878">
    <property type="entry name" value="Biotin_carb_C"/>
    <property type="match status" value="1"/>
</dbReference>
<evidence type="ECO:0000259" key="9">
    <source>
        <dbReference type="PROSITE" id="PS50975"/>
    </source>
</evidence>
<dbReference type="PROSITE" id="PS50975">
    <property type="entry name" value="ATP_GRASP"/>
    <property type="match status" value="1"/>
</dbReference>
<dbReference type="SUPFAM" id="SSF51246">
    <property type="entry name" value="Rudiment single hybrid motif"/>
    <property type="match status" value="1"/>
</dbReference>
<dbReference type="GO" id="GO:0005524">
    <property type="term" value="F:ATP binding"/>
    <property type="evidence" value="ECO:0007669"/>
    <property type="project" value="UniProtKB-UniRule"/>
</dbReference>
<dbReference type="CDD" id="cd06850">
    <property type="entry name" value="biotinyl_domain"/>
    <property type="match status" value="1"/>
</dbReference>